<evidence type="ECO:0000256" key="1">
    <source>
        <dbReference type="ARBA" id="ARBA00023015"/>
    </source>
</evidence>
<evidence type="ECO:0000313" key="5">
    <source>
        <dbReference type="EMBL" id="PWR23794.1"/>
    </source>
</evidence>
<dbReference type="EMBL" id="QGLF01000001">
    <property type="protein sequence ID" value="PWR23794.1"/>
    <property type="molecule type" value="Genomic_DNA"/>
</dbReference>
<evidence type="ECO:0000256" key="3">
    <source>
        <dbReference type="ARBA" id="ARBA00023163"/>
    </source>
</evidence>
<dbReference type="InterPro" id="IPR018060">
    <property type="entry name" value="HTH_AraC"/>
</dbReference>
<organism evidence="5 6">
    <name type="scientific">Zavarzinia compransoris</name>
    <dbReference type="NCBI Taxonomy" id="1264899"/>
    <lineage>
        <taxon>Bacteria</taxon>
        <taxon>Pseudomonadati</taxon>
        <taxon>Pseudomonadota</taxon>
        <taxon>Alphaproteobacteria</taxon>
        <taxon>Rhodospirillales</taxon>
        <taxon>Zavarziniaceae</taxon>
        <taxon>Zavarzinia</taxon>
    </lineage>
</organism>
<accession>A0A317EBW9</accession>
<dbReference type="OrthoDB" id="9805730at2"/>
<keyword evidence="2" id="KW-0238">DNA-binding</keyword>
<dbReference type="GO" id="GO:0000976">
    <property type="term" value="F:transcription cis-regulatory region binding"/>
    <property type="evidence" value="ECO:0007669"/>
    <property type="project" value="TreeGrafter"/>
</dbReference>
<evidence type="ECO:0000313" key="6">
    <source>
        <dbReference type="Proteomes" id="UP000246077"/>
    </source>
</evidence>
<evidence type="ECO:0000256" key="2">
    <source>
        <dbReference type="ARBA" id="ARBA00023125"/>
    </source>
</evidence>
<dbReference type="SUPFAM" id="SSF46689">
    <property type="entry name" value="Homeodomain-like"/>
    <property type="match status" value="1"/>
</dbReference>
<keyword evidence="3" id="KW-0804">Transcription</keyword>
<dbReference type="PANTHER" id="PTHR47894:SF1">
    <property type="entry name" value="HTH-TYPE TRANSCRIPTIONAL REGULATOR VQSM"/>
    <property type="match status" value="1"/>
</dbReference>
<dbReference type="PROSITE" id="PS01124">
    <property type="entry name" value="HTH_ARAC_FAMILY_2"/>
    <property type="match status" value="1"/>
</dbReference>
<dbReference type="RefSeq" id="WP_109919824.1">
    <property type="nucleotide sequence ID" value="NZ_QGLF01000001.1"/>
</dbReference>
<protein>
    <submittedName>
        <fullName evidence="5">AraC family transcriptional regulator</fullName>
    </submittedName>
</protein>
<keyword evidence="6" id="KW-1185">Reference proteome</keyword>
<dbReference type="SMART" id="SM00342">
    <property type="entry name" value="HTH_ARAC"/>
    <property type="match status" value="1"/>
</dbReference>
<dbReference type="Pfam" id="PF12833">
    <property type="entry name" value="HTH_18"/>
    <property type="match status" value="1"/>
</dbReference>
<name>A0A317EBW9_9PROT</name>
<dbReference type="PANTHER" id="PTHR47894">
    <property type="entry name" value="HTH-TYPE TRANSCRIPTIONAL REGULATOR GADX"/>
    <property type="match status" value="1"/>
</dbReference>
<dbReference type="InterPro" id="IPR009057">
    <property type="entry name" value="Homeodomain-like_sf"/>
</dbReference>
<dbReference type="Pfam" id="PF12625">
    <property type="entry name" value="Arabinose_bd"/>
    <property type="match status" value="1"/>
</dbReference>
<gene>
    <name evidence="5" type="ORF">DKG75_04325</name>
</gene>
<sequence>MNNGDRVRGHIGGHIGSAYAQMLAAVLAGAGLTLEDLPGGAGIAALARRGPVLPVGPWRDLLDAAATRLGAPDLGLRIGRAFEIGHLGLLGYALQSCPTLGAALLRLQRYERLVNDINRLSWHLDGDRIVLEWGDERGRPGPLVDEAAVAALVQATRQITARPDLVPDLIAFINPPPADLAPYRAFFGHEPRFAEARTRMVFPQAWLALPLDRHDPVLADLLAAQVETLLAALPAEADVAQQVRRALAHGLGREGATLEAVAAALALSPRTLHRRLEAAGTSFRALFEDTRLHLAREYLRDPRLSLSDVAGLLGFSEQSAFTRAFRRWTGSGPKAWRLRQR</sequence>
<dbReference type="InterPro" id="IPR032687">
    <property type="entry name" value="AraC-type_N"/>
</dbReference>
<dbReference type="Gene3D" id="1.10.10.60">
    <property type="entry name" value="Homeodomain-like"/>
    <property type="match status" value="1"/>
</dbReference>
<comment type="caution">
    <text evidence="5">The sequence shown here is derived from an EMBL/GenBank/DDBJ whole genome shotgun (WGS) entry which is preliminary data.</text>
</comment>
<dbReference type="Proteomes" id="UP000246077">
    <property type="component" value="Unassembled WGS sequence"/>
</dbReference>
<dbReference type="GO" id="GO:0005829">
    <property type="term" value="C:cytosol"/>
    <property type="evidence" value="ECO:0007669"/>
    <property type="project" value="TreeGrafter"/>
</dbReference>
<dbReference type="AlphaFoldDB" id="A0A317EBW9"/>
<feature type="domain" description="HTH araC/xylS-type" evidence="4">
    <location>
        <begin position="241"/>
        <end position="339"/>
    </location>
</feature>
<reference evidence="6" key="1">
    <citation type="submission" date="2018-05" db="EMBL/GenBank/DDBJ databases">
        <title>Zavarzinia sp. HR-AS.</title>
        <authorList>
            <person name="Lee Y."/>
            <person name="Jeon C.O."/>
        </authorList>
    </citation>
    <scope>NUCLEOTIDE SEQUENCE [LARGE SCALE GENOMIC DNA]</scope>
    <source>
        <strain evidence="6">DSM 1231</strain>
    </source>
</reference>
<dbReference type="GO" id="GO:0003700">
    <property type="term" value="F:DNA-binding transcription factor activity"/>
    <property type="evidence" value="ECO:0007669"/>
    <property type="project" value="InterPro"/>
</dbReference>
<proteinExistence type="predicted"/>
<evidence type="ECO:0000259" key="4">
    <source>
        <dbReference type="PROSITE" id="PS01124"/>
    </source>
</evidence>
<keyword evidence="1" id="KW-0805">Transcription regulation</keyword>